<dbReference type="STRING" id="1507870.A0A1V8SRT6"/>
<feature type="domain" description="Cryptic loci regulator 2 C-terminal" evidence="2">
    <location>
        <begin position="433"/>
        <end position="563"/>
    </location>
</feature>
<dbReference type="GO" id="GO:0031934">
    <property type="term" value="C:mating-type region heterochromatin"/>
    <property type="evidence" value="ECO:0007669"/>
    <property type="project" value="TreeGrafter"/>
</dbReference>
<dbReference type="PANTHER" id="PTHR38046">
    <property type="entry name" value="CRYPTIC LOCI REGULATOR 2"/>
    <property type="match status" value="1"/>
</dbReference>
<feature type="region of interest" description="Disordered" evidence="1">
    <location>
        <begin position="686"/>
        <end position="757"/>
    </location>
</feature>
<feature type="compositionally biased region" description="Low complexity" evidence="1">
    <location>
        <begin position="174"/>
        <end position="183"/>
    </location>
</feature>
<keyword evidence="5" id="KW-1185">Reference proteome</keyword>
<feature type="compositionally biased region" description="Acidic residues" evidence="1">
    <location>
        <begin position="726"/>
        <end position="738"/>
    </location>
</feature>
<dbReference type="Pfam" id="PF10383">
    <property type="entry name" value="Clr2"/>
    <property type="match status" value="1"/>
</dbReference>
<dbReference type="InterPro" id="IPR031915">
    <property type="entry name" value="Clr2_N"/>
</dbReference>
<evidence type="ECO:0000313" key="4">
    <source>
        <dbReference type="EMBL" id="OQO01897.1"/>
    </source>
</evidence>
<evidence type="ECO:0000313" key="5">
    <source>
        <dbReference type="Proteomes" id="UP000192596"/>
    </source>
</evidence>
<dbReference type="OrthoDB" id="438224at2759"/>
<sequence>MAPPPRVVPIKPCQSDGDSSKWPGPEKGLTRNDTYLLERVANDNWARDLTNAERGAPVHAHTWQLDRLPQGYAGFEKKRPDTTHVDRYVYGHPNGIFRSIAEFYPHFKHLMDTSGPVGCICKLCSGNRQRASYGGGSSSRNGSTGNHSVSPARPRPAAAKPKVAQPAVPRPNPSTVSGASSSSTMQPPRGRLNESELLPQGRLPSHSPPRKRQRQVDEENTPDIYRSLLDKLQAGGEGFEMDEPIIEQMSADWRAGNTMGKSVIKELKNLPRYIPRTGELVMFVRVLDDDETLAWDLTLGTWSRFNLRKSEWVDPPSWEAGVVTEVPTEPIEETDLTRTASNKSSFVNSGFRIEPLPEPGSIAKHHSKKHCYIPLHALRPMALWRECLASVKAADYRATVRHALMTSCTATAISKTRFKGNNVADAGPNATVFCRGAYLGPEFILIGDAVRLTPHPQEQPQTTVTDILVITAIKLRLINIHEANDNDYDDGRPYNICLHFSGHAFTLDSARSYDSIGEQPLPTNTPLLPPGVSKYGTWYHVHDPSADPATRQEIPFTRILGRLPEHSAMKSWFTPPQMPNAAPPKPSNLLSVSTGLPGIFRARAYALENDPRIERDLGKTWMWADTRVEALDLWEVNGKWVWLKDDMRAEALKKFRKGIHVNGAQADAARLEPALPVISERGTGMMASSGGAGAAVEVSGSGSEEESDHDVVDGTRMGDGTTGGNAEEEEESEDDEVEYGAGLPGMNMRGQQQTTTKKVEMIELSDDEDTCMGN</sequence>
<dbReference type="EMBL" id="NAJO01000029">
    <property type="protein sequence ID" value="OQO01897.1"/>
    <property type="molecule type" value="Genomic_DNA"/>
</dbReference>
<gene>
    <name evidence="4" type="ORF">B0A48_12370</name>
</gene>
<dbReference type="GO" id="GO:0030466">
    <property type="term" value="P:silent mating-type cassette heterochromatin formation"/>
    <property type="evidence" value="ECO:0007669"/>
    <property type="project" value="TreeGrafter"/>
</dbReference>
<dbReference type="InterPro" id="IPR018839">
    <property type="entry name" value="Tscrpt-silencing_Clr2_C"/>
</dbReference>
<feature type="domain" description="Cryptic loci regulator 2 N-terminal" evidence="3">
    <location>
        <begin position="63"/>
        <end position="124"/>
    </location>
</feature>
<dbReference type="AlphaFoldDB" id="A0A1V8SRT6"/>
<accession>A0A1V8SRT6</accession>
<dbReference type="PANTHER" id="PTHR38046:SF1">
    <property type="entry name" value="CRYPTIC LOCI REGULATOR 2"/>
    <property type="match status" value="1"/>
</dbReference>
<dbReference type="Pfam" id="PF16761">
    <property type="entry name" value="Clr2_transil"/>
    <property type="match status" value="1"/>
</dbReference>
<evidence type="ECO:0008006" key="6">
    <source>
        <dbReference type="Google" id="ProtNLM"/>
    </source>
</evidence>
<dbReference type="InParanoid" id="A0A1V8SRT6"/>
<dbReference type="GO" id="GO:0033553">
    <property type="term" value="C:rDNA heterochromatin"/>
    <property type="evidence" value="ECO:0007669"/>
    <property type="project" value="TreeGrafter"/>
</dbReference>
<comment type="caution">
    <text evidence="4">The sequence shown here is derived from an EMBL/GenBank/DDBJ whole genome shotgun (WGS) entry which is preliminary data.</text>
</comment>
<feature type="region of interest" description="Disordered" evidence="1">
    <location>
        <begin position="130"/>
        <end position="222"/>
    </location>
</feature>
<name>A0A1V8SRT6_9PEZI</name>
<feature type="region of interest" description="Disordered" evidence="1">
    <location>
        <begin position="1"/>
        <end position="28"/>
    </location>
</feature>
<evidence type="ECO:0000259" key="2">
    <source>
        <dbReference type="Pfam" id="PF10383"/>
    </source>
</evidence>
<evidence type="ECO:0000256" key="1">
    <source>
        <dbReference type="SAM" id="MobiDB-lite"/>
    </source>
</evidence>
<dbReference type="Proteomes" id="UP000192596">
    <property type="component" value="Unassembled WGS sequence"/>
</dbReference>
<dbReference type="InterPro" id="IPR038986">
    <property type="entry name" value="Clr2"/>
</dbReference>
<reference evidence="5" key="1">
    <citation type="submission" date="2017-03" db="EMBL/GenBank/DDBJ databases">
        <title>Genomes of endolithic fungi from Antarctica.</title>
        <authorList>
            <person name="Coleine C."/>
            <person name="Masonjones S."/>
            <person name="Stajich J.E."/>
        </authorList>
    </citation>
    <scope>NUCLEOTIDE SEQUENCE [LARGE SCALE GENOMIC DNA]</scope>
    <source>
        <strain evidence="5">CCFEE 5527</strain>
    </source>
</reference>
<organism evidence="4 5">
    <name type="scientific">Cryoendolithus antarcticus</name>
    <dbReference type="NCBI Taxonomy" id="1507870"/>
    <lineage>
        <taxon>Eukaryota</taxon>
        <taxon>Fungi</taxon>
        <taxon>Dikarya</taxon>
        <taxon>Ascomycota</taxon>
        <taxon>Pezizomycotina</taxon>
        <taxon>Dothideomycetes</taxon>
        <taxon>Dothideomycetidae</taxon>
        <taxon>Cladosporiales</taxon>
        <taxon>Cladosporiaceae</taxon>
        <taxon>Cryoendolithus</taxon>
    </lineage>
</organism>
<dbReference type="GO" id="GO:0070824">
    <property type="term" value="C:SHREC complex"/>
    <property type="evidence" value="ECO:0007669"/>
    <property type="project" value="InterPro"/>
</dbReference>
<feature type="compositionally biased region" description="Low complexity" evidence="1">
    <location>
        <begin position="138"/>
        <end position="167"/>
    </location>
</feature>
<proteinExistence type="predicted"/>
<evidence type="ECO:0000259" key="3">
    <source>
        <dbReference type="Pfam" id="PF16761"/>
    </source>
</evidence>
<protein>
    <recommendedName>
        <fullName evidence="6">Cryptic loci regulator 2 N-terminal domain-containing protein</fullName>
    </recommendedName>
</protein>